<dbReference type="PANTHER" id="PTHR47027:SF25">
    <property type="entry name" value="REVERSE TRANSCRIPTASE DOMAIN-CONTAINING PROTEIN"/>
    <property type="match status" value="1"/>
</dbReference>
<gene>
    <name evidence="1" type="primary">Acey_s0032.g2479</name>
    <name evidence="1" type="ORF">Y032_0032g2479</name>
</gene>
<dbReference type="Proteomes" id="UP000024635">
    <property type="component" value="Unassembled WGS sequence"/>
</dbReference>
<proteinExistence type="predicted"/>
<dbReference type="AlphaFoldDB" id="A0A016UNJ5"/>
<dbReference type="EMBL" id="JARK01001368">
    <property type="protein sequence ID" value="EYC16760.1"/>
    <property type="molecule type" value="Genomic_DNA"/>
</dbReference>
<accession>A0A016UNJ5</accession>
<protein>
    <submittedName>
        <fullName evidence="1">Uncharacterized protein</fullName>
    </submittedName>
</protein>
<organism evidence="1 2">
    <name type="scientific">Ancylostoma ceylanicum</name>
    <dbReference type="NCBI Taxonomy" id="53326"/>
    <lineage>
        <taxon>Eukaryota</taxon>
        <taxon>Metazoa</taxon>
        <taxon>Ecdysozoa</taxon>
        <taxon>Nematoda</taxon>
        <taxon>Chromadorea</taxon>
        <taxon>Rhabditida</taxon>
        <taxon>Rhabditina</taxon>
        <taxon>Rhabditomorpha</taxon>
        <taxon>Strongyloidea</taxon>
        <taxon>Ancylostomatidae</taxon>
        <taxon>Ancylostomatinae</taxon>
        <taxon>Ancylostoma</taxon>
    </lineage>
</organism>
<evidence type="ECO:0000313" key="1">
    <source>
        <dbReference type="EMBL" id="EYC16760.1"/>
    </source>
</evidence>
<dbReference type="OrthoDB" id="10059070at2759"/>
<reference evidence="2" key="1">
    <citation type="journal article" date="2015" name="Nat. Genet.">
        <title>The genome and transcriptome of the zoonotic hookworm Ancylostoma ceylanicum identify infection-specific gene families.</title>
        <authorList>
            <person name="Schwarz E.M."/>
            <person name="Hu Y."/>
            <person name="Antoshechkin I."/>
            <person name="Miller M.M."/>
            <person name="Sternberg P.W."/>
            <person name="Aroian R.V."/>
        </authorList>
    </citation>
    <scope>NUCLEOTIDE SEQUENCE</scope>
    <source>
        <strain evidence="2">HY135</strain>
    </source>
</reference>
<keyword evidence="2" id="KW-1185">Reference proteome</keyword>
<dbReference type="PANTHER" id="PTHR47027">
    <property type="entry name" value="REVERSE TRANSCRIPTASE DOMAIN-CONTAINING PROTEIN"/>
    <property type="match status" value="1"/>
</dbReference>
<name>A0A016UNJ5_9BILA</name>
<evidence type="ECO:0000313" key="2">
    <source>
        <dbReference type="Proteomes" id="UP000024635"/>
    </source>
</evidence>
<sequence>MGDNTISNTIKLRVYLSIVVPTAIYASETWKMSASVIKKINGFHLGYLRRIMKIRYIDHVTNEEVLRRSSTTSLHVIIAQRRLKLAGHILRMPQQRIPYGGMS</sequence>
<comment type="caution">
    <text evidence="1">The sequence shown here is derived from an EMBL/GenBank/DDBJ whole genome shotgun (WGS) entry which is preliminary data.</text>
</comment>